<dbReference type="Proteomes" id="UP000324575">
    <property type="component" value="Unassembled WGS sequence"/>
</dbReference>
<gene>
    <name evidence="1" type="ORF">EZS26_001028</name>
</gene>
<dbReference type="EMBL" id="SNRX01000005">
    <property type="protein sequence ID" value="KAA6302858.1"/>
    <property type="molecule type" value="Genomic_DNA"/>
</dbReference>
<accession>A0A5M8P3A1</accession>
<proteinExistence type="predicted"/>
<evidence type="ECO:0000313" key="1">
    <source>
        <dbReference type="EMBL" id="KAA6302858.1"/>
    </source>
</evidence>
<evidence type="ECO:0000313" key="2">
    <source>
        <dbReference type="Proteomes" id="UP000324575"/>
    </source>
</evidence>
<organism evidence="1 2">
    <name type="scientific">Candidatus Ordinivivax streblomastigis</name>
    <dbReference type="NCBI Taxonomy" id="2540710"/>
    <lineage>
        <taxon>Bacteria</taxon>
        <taxon>Pseudomonadati</taxon>
        <taxon>Bacteroidota</taxon>
        <taxon>Bacteroidia</taxon>
        <taxon>Bacteroidales</taxon>
        <taxon>Candidatus Ordinivivax</taxon>
    </lineage>
</organism>
<name>A0A5M8P3A1_9BACT</name>
<reference evidence="1 2" key="1">
    <citation type="submission" date="2019-03" db="EMBL/GenBank/DDBJ databases">
        <title>Single cell metagenomics reveals metabolic interactions within the superorganism composed of flagellate Streblomastix strix and complex community of Bacteroidetes bacteria on its surface.</title>
        <authorList>
            <person name="Treitli S.C."/>
            <person name="Kolisko M."/>
            <person name="Husnik F."/>
            <person name="Keeling P."/>
            <person name="Hampl V."/>
        </authorList>
    </citation>
    <scope>NUCLEOTIDE SEQUENCE [LARGE SCALE GENOMIC DNA]</scope>
    <source>
        <strain evidence="1">St1</strain>
    </source>
</reference>
<comment type="caution">
    <text evidence="1">The sequence shown here is derived from an EMBL/GenBank/DDBJ whole genome shotgun (WGS) entry which is preliminary data.</text>
</comment>
<sequence length="352" mass="41249">MELRKKFYFLDYSDKISNARRILNILNRHRKGNELTIGIDSIVRSMRWGEGVFNFDKNKLVSLSIDAKLFAIDRAMDILKQLGILTEVKKAHNKKYDENDSILSCLNFNYILQMPNEEFDFDILVQNSGFAPVMGSKQVLTEEMKQIYQKKLSISYQEEMDKIDKTTSYEEFVLALIPALLSLWKNKYALMGHHPPKLIPFDTVHILYDNLGPYGPDDEEDLLSKEYVEDRTVVAYGYSASSNKDRRMNDMYMKGDNQRKWADKNTDRGHFIGHTIGGDILINIFPQRRDINRGHSEKGKIYVSMEKYLRQNSGIFCFSRPVYFDFSNRPYLLEYGYITKDFKLFVEIFENV</sequence>
<protein>
    <submittedName>
        <fullName evidence="1">Uncharacterized protein</fullName>
    </submittedName>
</protein>
<dbReference type="AlphaFoldDB" id="A0A5M8P3A1"/>